<gene>
    <name evidence="3" type="ORF">A2840_00080</name>
</gene>
<protein>
    <recommendedName>
        <fullName evidence="2">Type 4 fimbrial biogenesis protein PilX N-terminal domain-containing protein</fullName>
    </recommendedName>
</protein>
<proteinExistence type="predicted"/>
<feature type="domain" description="Type 4 fimbrial biogenesis protein PilX N-terminal" evidence="2">
    <location>
        <begin position="11"/>
        <end position="60"/>
    </location>
</feature>
<dbReference type="AlphaFoldDB" id="A0A1G1Y5Q2"/>
<organism evidence="3 4">
    <name type="scientific">Candidatus Buchananbacteria bacterium RIFCSPHIGHO2_01_FULL_47_11b</name>
    <dbReference type="NCBI Taxonomy" id="1797537"/>
    <lineage>
        <taxon>Bacteria</taxon>
        <taxon>Candidatus Buchananiibacteriota</taxon>
    </lineage>
</organism>
<accession>A0A1G1Y5Q2</accession>
<reference evidence="3 4" key="1">
    <citation type="journal article" date="2016" name="Nat. Commun.">
        <title>Thousands of microbial genomes shed light on interconnected biogeochemical processes in an aquifer system.</title>
        <authorList>
            <person name="Anantharaman K."/>
            <person name="Brown C.T."/>
            <person name="Hug L.A."/>
            <person name="Sharon I."/>
            <person name="Castelle C.J."/>
            <person name="Probst A.J."/>
            <person name="Thomas B.C."/>
            <person name="Singh A."/>
            <person name="Wilkins M.J."/>
            <person name="Karaoz U."/>
            <person name="Brodie E.L."/>
            <person name="Williams K.H."/>
            <person name="Hubbard S.S."/>
            <person name="Banfield J.F."/>
        </authorList>
    </citation>
    <scope>NUCLEOTIDE SEQUENCE [LARGE SCALE GENOMIC DNA]</scope>
</reference>
<evidence type="ECO:0000313" key="3">
    <source>
        <dbReference type="EMBL" id="OGY47669.1"/>
    </source>
</evidence>
<name>A0A1G1Y5Q2_9BACT</name>
<sequence length="403" mass="42438">MSASQNREKTSGFVLVLSVLILTALLLAGSYLITISGTERKIADAQATATKNYYLAEAGVNEMIWDIKNQPLVSSAFLAGTLDSSFDITRSSIFDDSNAAYHVSVTSYAPAEAEIIATSTYQIGSSLSQRVVKAYVVKATGSGTEWEFSSFAGGRGSQQNGNFTFTGSGIVLTANGGRLHANQVFKVQGAEVVVNDGVVSASNNINVIAGGVLTLNGSYQSAPTSTIDMLQIDFDSDLADSWKNRATATYTENQFKALPTGTTLNGIIYVTGDAKIIGKNMTINGVLVATEDIEITLAGQTVTVNADDTLGGGLLAKDDVDFTTSGGTVTVEGLIYAADDLAITSSGTNFTIDGSMTGFDARVTASGGSIILNYVPDNFQPVIDPINNQTSPLIQIDHWEEQY</sequence>
<keyword evidence="1" id="KW-0472">Membrane</keyword>
<evidence type="ECO:0000313" key="4">
    <source>
        <dbReference type="Proteomes" id="UP000178385"/>
    </source>
</evidence>
<keyword evidence="1" id="KW-0812">Transmembrane</keyword>
<dbReference type="InterPro" id="IPR025746">
    <property type="entry name" value="PilX_N_dom"/>
</dbReference>
<evidence type="ECO:0000259" key="2">
    <source>
        <dbReference type="Pfam" id="PF14341"/>
    </source>
</evidence>
<comment type="caution">
    <text evidence="3">The sequence shown here is derived from an EMBL/GenBank/DDBJ whole genome shotgun (WGS) entry which is preliminary data.</text>
</comment>
<dbReference type="EMBL" id="MHIG01000010">
    <property type="protein sequence ID" value="OGY47669.1"/>
    <property type="molecule type" value="Genomic_DNA"/>
</dbReference>
<dbReference type="Pfam" id="PF14341">
    <property type="entry name" value="PilX_N"/>
    <property type="match status" value="1"/>
</dbReference>
<keyword evidence="1" id="KW-1133">Transmembrane helix</keyword>
<feature type="transmembrane region" description="Helical" evidence="1">
    <location>
        <begin position="12"/>
        <end position="33"/>
    </location>
</feature>
<evidence type="ECO:0000256" key="1">
    <source>
        <dbReference type="SAM" id="Phobius"/>
    </source>
</evidence>
<dbReference type="Proteomes" id="UP000178385">
    <property type="component" value="Unassembled WGS sequence"/>
</dbReference>